<dbReference type="KEGG" id="cdrk:B9W14_03585"/>
<dbReference type="AlphaFoldDB" id="A0A2U8DMG0"/>
<dbReference type="PRINTS" id="PR00081">
    <property type="entry name" value="GDHRDH"/>
</dbReference>
<dbReference type="Gene3D" id="3.40.50.720">
    <property type="entry name" value="NAD(P)-binding Rossmann-like Domain"/>
    <property type="match status" value="1"/>
</dbReference>
<dbReference type="InterPro" id="IPR002347">
    <property type="entry name" value="SDR_fam"/>
</dbReference>
<keyword evidence="4" id="KW-1185">Reference proteome</keyword>
<dbReference type="Pfam" id="PF13561">
    <property type="entry name" value="adh_short_C2"/>
    <property type="match status" value="1"/>
</dbReference>
<dbReference type="PRINTS" id="PR00080">
    <property type="entry name" value="SDRFAMILY"/>
</dbReference>
<keyword evidence="2" id="KW-0560">Oxidoreductase</keyword>
<evidence type="ECO:0000313" key="4">
    <source>
        <dbReference type="Proteomes" id="UP000244910"/>
    </source>
</evidence>
<dbReference type="Proteomes" id="UP000244910">
    <property type="component" value="Chromosome"/>
</dbReference>
<dbReference type="FunFam" id="3.40.50.720:FF:000084">
    <property type="entry name" value="Short-chain dehydrogenase reductase"/>
    <property type="match status" value="1"/>
</dbReference>
<dbReference type="PANTHER" id="PTHR24321">
    <property type="entry name" value="DEHYDROGENASES, SHORT CHAIN"/>
    <property type="match status" value="1"/>
</dbReference>
<dbReference type="SUPFAM" id="SSF51735">
    <property type="entry name" value="NAD(P)-binding Rossmann-fold domains"/>
    <property type="match status" value="1"/>
</dbReference>
<dbReference type="InterPro" id="IPR036291">
    <property type="entry name" value="NAD(P)-bd_dom_sf"/>
</dbReference>
<protein>
    <submittedName>
        <fullName evidence="3">Glucose dehydrogenase</fullName>
    </submittedName>
</protein>
<dbReference type="InterPro" id="IPR020904">
    <property type="entry name" value="Sc_DH/Rdtase_CS"/>
</dbReference>
<dbReference type="CDD" id="cd05233">
    <property type="entry name" value="SDR_c"/>
    <property type="match status" value="1"/>
</dbReference>
<name>A0A2U8DMG0_9CLOT</name>
<evidence type="ECO:0000313" key="3">
    <source>
        <dbReference type="EMBL" id="AWI03601.1"/>
    </source>
</evidence>
<dbReference type="RefSeq" id="WP_032076754.1">
    <property type="nucleotide sequence ID" value="NZ_CP020953.1"/>
</dbReference>
<dbReference type="GO" id="GO:0016491">
    <property type="term" value="F:oxidoreductase activity"/>
    <property type="evidence" value="ECO:0007669"/>
    <property type="project" value="UniProtKB-KW"/>
</dbReference>
<dbReference type="OrthoDB" id="9803333at2"/>
<dbReference type="PANTHER" id="PTHR24321:SF8">
    <property type="entry name" value="ESTRADIOL 17-BETA-DEHYDROGENASE 8-RELATED"/>
    <property type="match status" value="1"/>
</dbReference>
<accession>A0A2U8DMG0</accession>
<dbReference type="PROSITE" id="PS00061">
    <property type="entry name" value="ADH_SHORT"/>
    <property type="match status" value="1"/>
</dbReference>
<proteinExistence type="inferred from homology"/>
<dbReference type="EMBL" id="CP020953">
    <property type="protein sequence ID" value="AWI03601.1"/>
    <property type="molecule type" value="Genomic_DNA"/>
</dbReference>
<comment type="similarity">
    <text evidence="1">Belongs to the short-chain dehydrogenases/reductases (SDR) family.</text>
</comment>
<dbReference type="GO" id="GO:0008206">
    <property type="term" value="P:bile acid metabolic process"/>
    <property type="evidence" value="ECO:0007669"/>
    <property type="project" value="UniProtKB-ARBA"/>
</dbReference>
<organism evidence="3 4">
    <name type="scientific">Clostridium drakei</name>
    <dbReference type="NCBI Taxonomy" id="332101"/>
    <lineage>
        <taxon>Bacteria</taxon>
        <taxon>Bacillati</taxon>
        <taxon>Bacillota</taxon>
        <taxon>Clostridia</taxon>
        <taxon>Eubacteriales</taxon>
        <taxon>Clostridiaceae</taxon>
        <taxon>Clostridium</taxon>
    </lineage>
</organism>
<reference evidence="4" key="1">
    <citation type="submission" date="2017-04" db="EMBL/GenBank/DDBJ databases">
        <authorList>
            <person name="Song Y."/>
            <person name="Cho B.-K."/>
        </authorList>
    </citation>
    <scope>NUCLEOTIDE SEQUENCE [LARGE SCALE GENOMIC DNA]</scope>
    <source>
        <strain evidence="4">SL1</strain>
    </source>
</reference>
<sequence length="262" mass="28043">MSGLIYPKFFPILNDKVVIVTGAAMGMGEATAKLFAAAGAKVLCADHNEEEGRRTVDEIVKAGGTATFQFTEIANSSDVQAMVKAAVDIYGHLDGAVNNAAHIQDDKRAWDFDEDYWDELEAVNIKGTAMCMKYEIQQMIKQGNGGSIVNVSSINSVRPKDFSVAYTSSKHAVMGMTKVASMEAGQYNIRVSCLAPGGINTPMLRDAVVKVGKKVTELGGMSRLGRIGEPEEIAMGNLFLISDMSTYVTGTTLFVDGGHSVL</sequence>
<evidence type="ECO:0000256" key="2">
    <source>
        <dbReference type="ARBA" id="ARBA00023002"/>
    </source>
</evidence>
<gene>
    <name evidence="3" type="ORF">B9W14_03585</name>
</gene>
<evidence type="ECO:0000256" key="1">
    <source>
        <dbReference type="ARBA" id="ARBA00006484"/>
    </source>
</evidence>